<proteinExistence type="inferred from homology"/>
<name>A0AAW0FYA4_9APHY</name>
<evidence type="ECO:0000256" key="1">
    <source>
        <dbReference type="ARBA" id="ARBA00004604"/>
    </source>
</evidence>
<comment type="caution">
    <text evidence="8">The sequence shown here is derived from an EMBL/GenBank/DDBJ whole genome shotgun (WGS) entry which is preliminary data.</text>
</comment>
<keyword evidence="6" id="KW-0539">Nucleus</keyword>
<dbReference type="PIRSF" id="PIRSF017302">
    <property type="entry name" value="Gltscr2"/>
    <property type="match status" value="1"/>
</dbReference>
<feature type="region of interest" description="Disordered" evidence="7">
    <location>
        <begin position="1"/>
        <end position="35"/>
    </location>
</feature>
<dbReference type="Proteomes" id="UP001385951">
    <property type="component" value="Unassembled WGS sequence"/>
</dbReference>
<protein>
    <recommendedName>
        <fullName evidence="4">Ribosome biogenesis protein NOP53</fullName>
    </recommendedName>
</protein>
<dbReference type="GO" id="GO:0006364">
    <property type="term" value="P:rRNA processing"/>
    <property type="evidence" value="ECO:0007669"/>
    <property type="project" value="TreeGrafter"/>
</dbReference>
<comment type="subcellular location">
    <subcellularLocation>
        <location evidence="1">Nucleus</location>
        <location evidence="1">Nucleolus</location>
    </subcellularLocation>
    <subcellularLocation>
        <location evidence="2">Nucleus</location>
        <location evidence="2">Nucleoplasm</location>
    </subcellularLocation>
</comment>
<dbReference type="InterPro" id="IPR011687">
    <property type="entry name" value="Nop53/GLTSCR2"/>
</dbReference>
<gene>
    <name evidence="8" type="ORF">QCA50_013216</name>
</gene>
<evidence type="ECO:0000256" key="2">
    <source>
        <dbReference type="ARBA" id="ARBA00004642"/>
    </source>
</evidence>
<evidence type="ECO:0000256" key="6">
    <source>
        <dbReference type="ARBA" id="ARBA00023242"/>
    </source>
</evidence>
<accession>A0AAW0FYA4</accession>
<dbReference type="PANTHER" id="PTHR14211">
    <property type="entry name" value="GLIOMA SUPPRESSOR CANDIDATE REGION GENE 2"/>
    <property type="match status" value="1"/>
</dbReference>
<keyword evidence="5" id="KW-0690">Ribosome biogenesis</keyword>
<dbReference type="Pfam" id="PF07767">
    <property type="entry name" value="Nop53"/>
    <property type="match status" value="1"/>
</dbReference>
<feature type="compositionally biased region" description="Basic residues" evidence="7">
    <location>
        <begin position="26"/>
        <end position="35"/>
    </location>
</feature>
<evidence type="ECO:0000256" key="4">
    <source>
        <dbReference type="ARBA" id="ARBA00018339"/>
    </source>
</evidence>
<evidence type="ECO:0000313" key="8">
    <source>
        <dbReference type="EMBL" id="KAK7683840.1"/>
    </source>
</evidence>
<dbReference type="EMBL" id="JASBNA010000029">
    <property type="protein sequence ID" value="KAK7683840.1"/>
    <property type="molecule type" value="Genomic_DNA"/>
</dbReference>
<dbReference type="GO" id="GO:0005730">
    <property type="term" value="C:nucleolus"/>
    <property type="evidence" value="ECO:0007669"/>
    <property type="project" value="UniProtKB-SubCell"/>
</dbReference>
<evidence type="ECO:0000256" key="3">
    <source>
        <dbReference type="ARBA" id="ARBA00008838"/>
    </source>
</evidence>
<dbReference type="GO" id="GO:0008097">
    <property type="term" value="F:5S rRNA binding"/>
    <property type="evidence" value="ECO:0007669"/>
    <property type="project" value="TreeGrafter"/>
</dbReference>
<evidence type="ECO:0000256" key="7">
    <source>
        <dbReference type="SAM" id="MobiDB-lite"/>
    </source>
</evidence>
<evidence type="ECO:0000313" key="9">
    <source>
        <dbReference type="Proteomes" id="UP001385951"/>
    </source>
</evidence>
<organism evidence="8 9">
    <name type="scientific">Cerrena zonata</name>
    <dbReference type="NCBI Taxonomy" id="2478898"/>
    <lineage>
        <taxon>Eukaryota</taxon>
        <taxon>Fungi</taxon>
        <taxon>Dikarya</taxon>
        <taxon>Basidiomycota</taxon>
        <taxon>Agaricomycotina</taxon>
        <taxon>Agaricomycetes</taxon>
        <taxon>Polyporales</taxon>
        <taxon>Cerrenaceae</taxon>
        <taxon>Cerrena</taxon>
    </lineage>
</organism>
<keyword evidence="9" id="KW-1185">Reference proteome</keyword>
<dbReference type="PANTHER" id="PTHR14211:SF7">
    <property type="entry name" value="RIBOSOME BIOGENESIS PROTEIN NOP53"/>
    <property type="match status" value="1"/>
</dbReference>
<evidence type="ECO:0000256" key="5">
    <source>
        <dbReference type="ARBA" id="ARBA00022517"/>
    </source>
</evidence>
<dbReference type="AlphaFoldDB" id="A0AAW0FYA4"/>
<reference evidence="8 9" key="1">
    <citation type="submission" date="2022-09" db="EMBL/GenBank/DDBJ databases">
        <authorList>
            <person name="Palmer J.M."/>
        </authorList>
    </citation>
    <scope>NUCLEOTIDE SEQUENCE [LARGE SCALE GENOMIC DNA]</scope>
    <source>
        <strain evidence="8 9">DSM 7382</strain>
    </source>
</reference>
<feature type="compositionally biased region" description="Low complexity" evidence="7">
    <location>
        <begin position="1"/>
        <end position="16"/>
    </location>
</feature>
<dbReference type="GO" id="GO:0000027">
    <property type="term" value="P:ribosomal large subunit assembly"/>
    <property type="evidence" value="ECO:0007669"/>
    <property type="project" value="TreeGrafter"/>
</dbReference>
<sequence>MTVTSTTKAAKSSKSVIGAPSQRTQPSRKGKKAWRKNVDLDEVEEVLEEIRVEERLTGSALHKKADDELFQIDVKGDENVRKYLPKFSSSQLTSAKILAQRSAVPAVVSRRTSSTSGHKRKLTHEEKDRLLRMGKRMRKGPFNGVMDPTEMGAGSALLEVSEAVKASGSYDVWNTPKEVEMEIDGVIPGRELKFKAPNHPHPRQQIAVSAVPKPHEGTSYNPPVISHQSLLLSAHEVEVKRVKEAEEMKQIKDQMDEARKVAGTQPGVLSMKTDILKMVKMRRKKRTLRRVLSRH</sequence>
<comment type="similarity">
    <text evidence="3">Belongs to the NOP53 family.</text>
</comment>
<dbReference type="GO" id="GO:0005654">
    <property type="term" value="C:nucleoplasm"/>
    <property type="evidence" value="ECO:0007669"/>
    <property type="project" value="UniProtKB-SubCell"/>
</dbReference>